<feature type="compositionally biased region" description="Low complexity" evidence="1">
    <location>
        <begin position="97"/>
        <end position="107"/>
    </location>
</feature>
<dbReference type="RefSeq" id="WP_255924577.1">
    <property type="nucleotide sequence ID" value="NZ_JANFNH010000001.1"/>
</dbReference>
<feature type="region of interest" description="Disordered" evidence="1">
    <location>
        <begin position="201"/>
        <end position="241"/>
    </location>
</feature>
<organism evidence="3 4">
    <name type="scientific">Streptantibioticus rubrisoli</name>
    <dbReference type="NCBI Taxonomy" id="1387313"/>
    <lineage>
        <taxon>Bacteria</taxon>
        <taxon>Bacillati</taxon>
        <taxon>Actinomycetota</taxon>
        <taxon>Actinomycetes</taxon>
        <taxon>Kitasatosporales</taxon>
        <taxon>Streptomycetaceae</taxon>
        <taxon>Streptantibioticus</taxon>
    </lineage>
</organism>
<dbReference type="EMBL" id="JANFNH010000001">
    <property type="protein sequence ID" value="MCQ4040627.1"/>
    <property type="molecule type" value="Genomic_DNA"/>
</dbReference>
<feature type="chain" id="PRO_5046349447" description="Secreted protein" evidence="2">
    <location>
        <begin position="30"/>
        <end position="241"/>
    </location>
</feature>
<keyword evidence="2" id="KW-0732">Signal</keyword>
<keyword evidence="4" id="KW-1185">Reference proteome</keyword>
<protein>
    <recommendedName>
        <fullName evidence="5">Secreted protein</fullName>
    </recommendedName>
</protein>
<evidence type="ECO:0000256" key="1">
    <source>
        <dbReference type="SAM" id="MobiDB-lite"/>
    </source>
</evidence>
<reference evidence="3 4" key="1">
    <citation type="submission" date="2022-06" db="EMBL/GenBank/DDBJ databases">
        <title>Draft genome sequence of type strain Streptomyces rubrisoli DSM 42083.</title>
        <authorList>
            <person name="Duangmal K."/>
            <person name="Klaysubun C."/>
        </authorList>
    </citation>
    <scope>NUCLEOTIDE SEQUENCE [LARGE SCALE GENOMIC DNA]</scope>
    <source>
        <strain evidence="3 4">DSM 42083</strain>
    </source>
</reference>
<dbReference type="Proteomes" id="UP001206206">
    <property type="component" value="Unassembled WGS sequence"/>
</dbReference>
<evidence type="ECO:0008006" key="5">
    <source>
        <dbReference type="Google" id="ProtNLM"/>
    </source>
</evidence>
<evidence type="ECO:0000313" key="4">
    <source>
        <dbReference type="Proteomes" id="UP001206206"/>
    </source>
</evidence>
<feature type="compositionally biased region" description="Polar residues" evidence="1">
    <location>
        <begin position="123"/>
        <end position="133"/>
    </location>
</feature>
<feature type="region of interest" description="Disordered" evidence="1">
    <location>
        <begin position="97"/>
        <end position="133"/>
    </location>
</feature>
<comment type="caution">
    <text evidence="3">The sequence shown here is derived from an EMBL/GenBank/DDBJ whole genome shotgun (WGS) entry which is preliminary data.</text>
</comment>
<evidence type="ECO:0000256" key="2">
    <source>
        <dbReference type="SAM" id="SignalP"/>
    </source>
</evidence>
<feature type="compositionally biased region" description="Low complexity" evidence="1">
    <location>
        <begin position="205"/>
        <end position="241"/>
    </location>
</feature>
<sequence length="241" mass="23904">MRISRKTGILISSATVTAMTLGTAGTAAAVTADPPARRVAKAPAPDPTVVLNQLSNIGAVSKVVESLQAAMTDKRHPARVSRLVSQAKLQLDEIAATARAARPGGTTKPDKAHKPGKAVKHSASGQPTDSTSSTDALITKAVNQLEAELNAVVKAVEANDPTNILDAVNAALLSTVNVASAVLTASGLPPVSLPSLAQTPSLPSTATVKPAAPGTATAPAKPGTPSAPGAKPAATGAAAHN</sequence>
<gene>
    <name evidence="3" type="ORF">NON19_00975</name>
</gene>
<evidence type="ECO:0000313" key="3">
    <source>
        <dbReference type="EMBL" id="MCQ4040627.1"/>
    </source>
</evidence>
<accession>A0ABT1P5H7</accession>
<proteinExistence type="predicted"/>
<feature type="signal peptide" evidence="2">
    <location>
        <begin position="1"/>
        <end position="29"/>
    </location>
</feature>
<name>A0ABT1P5H7_9ACTN</name>